<organism evidence="1 2">
    <name type="scientific">Halostagnicola kamekurae</name>
    <dbReference type="NCBI Taxonomy" id="619731"/>
    <lineage>
        <taxon>Archaea</taxon>
        <taxon>Methanobacteriati</taxon>
        <taxon>Methanobacteriota</taxon>
        <taxon>Stenosarchaea group</taxon>
        <taxon>Halobacteria</taxon>
        <taxon>Halobacteriales</taxon>
        <taxon>Natrialbaceae</taxon>
        <taxon>Halostagnicola</taxon>
    </lineage>
</organism>
<sequence length="182" mass="21752">MVDDESFDVSPRDIVILKARVDNPTASTRKLSQVLESEYGITLSHNRINEILRTLSEEEIFRETILPNREIFRHYQFRISFNFPNFEDHWRSCYEDLMNDPHILVFFTADSNYHWHCIAQFRTNDQMERWVHEFFKTHGDLLSGFHNTMLHSVHKFQTEAAIFDDILAETEEGRQYLEYGDS</sequence>
<dbReference type="EMBL" id="FOZS01000004">
    <property type="protein sequence ID" value="SFS96270.1"/>
    <property type="molecule type" value="Genomic_DNA"/>
</dbReference>
<protein>
    <recommendedName>
        <fullName evidence="3">DNA-binding transcriptional regulator, Lrp family</fullName>
    </recommendedName>
</protein>
<dbReference type="Proteomes" id="UP000199199">
    <property type="component" value="Unassembled WGS sequence"/>
</dbReference>
<accession>A0A1I6U486</accession>
<dbReference type="AlphaFoldDB" id="A0A1I6U486"/>
<gene>
    <name evidence="1" type="ORF">SAMN04488556_3538</name>
</gene>
<keyword evidence="2" id="KW-1185">Reference proteome</keyword>
<proteinExistence type="predicted"/>
<evidence type="ECO:0000313" key="1">
    <source>
        <dbReference type="EMBL" id="SFS96270.1"/>
    </source>
</evidence>
<evidence type="ECO:0008006" key="3">
    <source>
        <dbReference type="Google" id="ProtNLM"/>
    </source>
</evidence>
<reference evidence="2" key="1">
    <citation type="submission" date="2016-10" db="EMBL/GenBank/DDBJ databases">
        <authorList>
            <person name="Varghese N."/>
            <person name="Submissions S."/>
        </authorList>
    </citation>
    <scope>NUCLEOTIDE SEQUENCE [LARGE SCALE GENOMIC DNA]</scope>
    <source>
        <strain evidence="2">DSM 22427</strain>
    </source>
</reference>
<name>A0A1I6U486_9EURY</name>
<evidence type="ECO:0000313" key="2">
    <source>
        <dbReference type="Proteomes" id="UP000199199"/>
    </source>
</evidence>
<dbReference type="RefSeq" id="WP_092906534.1">
    <property type="nucleotide sequence ID" value="NZ_FOZS01000004.1"/>
</dbReference>
<dbReference type="OrthoDB" id="165520at2157"/>